<comment type="function">
    <text evidence="9">Catalyzes a mechanistically unusual reaction, the ATP-dependent insertion of CO2 between the N7 and N8 nitrogen atoms of 7,8-diaminopelargonic acid (DAPA, also called 7,8-diammoniononanoate) to form a ureido ring.</text>
</comment>
<sequence>MSGTVIAIGGIDTGIGKTTATGYLARHFTETGLRVITQKIAQTGCDGLSEDIAEHRRLMGIDVQEDDRDGTTCPYLFRFPASPHLAAAMEEREIDFMEIRRSTFRLQLRYDLVLLEGVGGLLVPLTPELLFVDYVRDAGYGLVLVTSPRLGSINHTLLSLEACATRGIEVRGLIYNRFFEVDKAIARDTRKLIAVALKRYGFGDAPLVDLDAKGRWFDPEALARIINPQTC</sequence>
<gene>
    <name evidence="9 10" type="primary">bioD</name>
    <name evidence="10" type="ORF">ENL01_04595</name>
</gene>
<feature type="binding site" evidence="9">
    <location>
        <position position="18"/>
    </location>
    <ligand>
        <name>Mg(2+)</name>
        <dbReference type="ChEBI" id="CHEBI:18420"/>
    </ligand>
</feature>
<evidence type="ECO:0000256" key="4">
    <source>
        <dbReference type="ARBA" id="ARBA00022741"/>
    </source>
</evidence>
<dbReference type="GO" id="GO:0009102">
    <property type="term" value="P:biotin biosynthetic process"/>
    <property type="evidence" value="ECO:0007669"/>
    <property type="project" value="UniProtKB-UniRule"/>
</dbReference>
<comment type="caution">
    <text evidence="9">Lacks conserved residue(s) required for the propagation of feature annotation.</text>
</comment>
<protein>
    <recommendedName>
        <fullName evidence="9">ATP-dependent dethiobiotin synthetase BioD</fullName>
        <ecNumber evidence="9">6.3.3.3</ecNumber>
    </recommendedName>
    <alternativeName>
        <fullName evidence="9">DTB synthetase</fullName>
        <shortName evidence="9">DTBS</shortName>
    </alternativeName>
    <alternativeName>
        <fullName evidence="9">Dethiobiotin synthase</fullName>
    </alternativeName>
</protein>
<dbReference type="PIRSF" id="PIRSF006755">
    <property type="entry name" value="DTB_synth"/>
    <property type="match status" value="1"/>
</dbReference>
<dbReference type="Gene3D" id="3.40.50.300">
    <property type="entry name" value="P-loop containing nucleotide triphosphate hydrolases"/>
    <property type="match status" value="1"/>
</dbReference>
<evidence type="ECO:0000256" key="3">
    <source>
        <dbReference type="ARBA" id="ARBA00022723"/>
    </source>
</evidence>
<feature type="binding site" evidence="9">
    <location>
        <begin position="14"/>
        <end position="19"/>
    </location>
    <ligand>
        <name>ATP</name>
        <dbReference type="ChEBI" id="CHEBI:30616"/>
    </ligand>
</feature>
<comment type="cofactor">
    <cofactor evidence="9">
        <name>Mg(2+)</name>
        <dbReference type="ChEBI" id="CHEBI:18420"/>
    </cofactor>
</comment>
<dbReference type="NCBIfam" id="TIGR00347">
    <property type="entry name" value="bioD"/>
    <property type="match status" value="1"/>
</dbReference>
<dbReference type="AlphaFoldDB" id="A0A7C5HD79"/>
<evidence type="ECO:0000313" key="10">
    <source>
        <dbReference type="EMBL" id="HHE08134.1"/>
    </source>
</evidence>
<dbReference type="HAMAP" id="MF_00336">
    <property type="entry name" value="BioD"/>
    <property type="match status" value="1"/>
</dbReference>
<dbReference type="GO" id="GO:0004141">
    <property type="term" value="F:dethiobiotin synthase activity"/>
    <property type="evidence" value="ECO:0007669"/>
    <property type="project" value="UniProtKB-UniRule"/>
</dbReference>
<dbReference type="GO" id="GO:0005524">
    <property type="term" value="F:ATP binding"/>
    <property type="evidence" value="ECO:0007669"/>
    <property type="project" value="UniProtKB-UniRule"/>
</dbReference>
<feature type="active site" evidence="9">
    <location>
        <position position="39"/>
    </location>
</feature>
<keyword evidence="2 9" id="KW-0436">Ligase</keyword>
<comment type="similarity">
    <text evidence="9">Belongs to the dethiobiotin synthetase family.</text>
</comment>
<feature type="binding site" evidence="9">
    <location>
        <position position="51"/>
    </location>
    <ligand>
        <name>Mg(2+)</name>
        <dbReference type="ChEBI" id="CHEBI:18420"/>
    </ligand>
</feature>
<feature type="binding site" evidence="9">
    <location>
        <begin position="116"/>
        <end position="119"/>
    </location>
    <ligand>
        <name>ATP</name>
        <dbReference type="ChEBI" id="CHEBI:30616"/>
    </ligand>
</feature>
<dbReference type="Proteomes" id="UP000886059">
    <property type="component" value="Unassembled WGS sequence"/>
</dbReference>
<dbReference type="GO" id="GO:0005829">
    <property type="term" value="C:cytosol"/>
    <property type="evidence" value="ECO:0007669"/>
    <property type="project" value="TreeGrafter"/>
</dbReference>
<comment type="catalytic activity">
    <reaction evidence="9">
        <text>(7R,8S)-7,8-diammoniononanoate + CO2 + ATP = (4R,5S)-dethiobiotin + ADP + phosphate + 3 H(+)</text>
        <dbReference type="Rhea" id="RHEA:15805"/>
        <dbReference type="ChEBI" id="CHEBI:15378"/>
        <dbReference type="ChEBI" id="CHEBI:16526"/>
        <dbReference type="ChEBI" id="CHEBI:30616"/>
        <dbReference type="ChEBI" id="CHEBI:43474"/>
        <dbReference type="ChEBI" id="CHEBI:149469"/>
        <dbReference type="ChEBI" id="CHEBI:149473"/>
        <dbReference type="ChEBI" id="CHEBI:456216"/>
        <dbReference type="EC" id="6.3.3.3"/>
    </reaction>
</comment>
<keyword evidence="1 9" id="KW-0963">Cytoplasm</keyword>
<evidence type="ECO:0000256" key="7">
    <source>
        <dbReference type="ARBA" id="ARBA00022842"/>
    </source>
</evidence>
<feature type="binding site" evidence="9">
    <location>
        <position position="229"/>
    </location>
    <ligand>
        <name>ATP</name>
        <dbReference type="ChEBI" id="CHEBI:30616"/>
    </ligand>
</feature>
<dbReference type="EMBL" id="DRSK01000257">
    <property type="protein sequence ID" value="HHE08134.1"/>
    <property type="molecule type" value="Genomic_DNA"/>
</dbReference>
<dbReference type="PANTHER" id="PTHR43210:SF2">
    <property type="entry name" value="ATP-DEPENDENT DETHIOBIOTIN SYNTHETASE BIOD 2"/>
    <property type="match status" value="1"/>
</dbReference>
<dbReference type="SUPFAM" id="SSF52540">
    <property type="entry name" value="P-loop containing nucleoside triphosphate hydrolases"/>
    <property type="match status" value="1"/>
</dbReference>
<evidence type="ECO:0000256" key="1">
    <source>
        <dbReference type="ARBA" id="ARBA00022490"/>
    </source>
</evidence>
<reference evidence="10" key="1">
    <citation type="journal article" date="2020" name="mSystems">
        <title>Genome- and Community-Level Interaction Insights into Carbon Utilization and Element Cycling Functions of Hydrothermarchaeota in Hydrothermal Sediment.</title>
        <authorList>
            <person name="Zhou Z."/>
            <person name="Liu Y."/>
            <person name="Xu W."/>
            <person name="Pan J."/>
            <person name="Luo Z.H."/>
            <person name="Li M."/>
        </authorList>
    </citation>
    <scope>NUCLEOTIDE SEQUENCE [LARGE SCALE GENOMIC DNA]</scope>
    <source>
        <strain evidence="10">HyVt-628</strain>
    </source>
</reference>
<feature type="binding site" evidence="9">
    <location>
        <position position="43"/>
    </location>
    <ligand>
        <name>substrate</name>
    </ligand>
</feature>
<evidence type="ECO:0000256" key="9">
    <source>
        <dbReference type="HAMAP-Rule" id="MF_00336"/>
    </source>
</evidence>
<comment type="caution">
    <text evidence="10">The sequence shown here is derived from an EMBL/GenBank/DDBJ whole genome shotgun (WGS) entry which is preliminary data.</text>
</comment>
<comment type="subunit">
    <text evidence="9">Homodimer.</text>
</comment>
<keyword evidence="7 9" id="KW-0460">Magnesium</keyword>
<comment type="subcellular location">
    <subcellularLocation>
        <location evidence="9">Cytoplasm</location>
    </subcellularLocation>
</comment>
<feature type="binding site" evidence="9">
    <location>
        <position position="51"/>
    </location>
    <ligand>
        <name>ATP</name>
        <dbReference type="ChEBI" id="CHEBI:30616"/>
    </ligand>
</feature>
<name>A0A7C5HD79_9CHLB</name>
<dbReference type="UniPathway" id="UPA00078">
    <property type="reaction ID" value="UER00161"/>
</dbReference>
<proteinExistence type="inferred from homology"/>
<dbReference type="CDD" id="cd03109">
    <property type="entry name" value="DTBS"/>
    <property type="match status" value="1"/>
</dbReference>
<accession>A0A7C5HD79</accession>
<keyword evidence="6 9" id="KW-0067">ATP-binding</keyword>
<dbReference type="EC" id="6.3.3.3" evidence="9"/>
<evidence type="ECO:0000256" key="2">
    <source>
        <dbReference type="ARBA" id="ARBA00022598"/>
    </source>
</evidence>
<evidence type="ECO:0000256" key="5">
    <source>
        <dbReference type="ARBA" id="ARBA00022756"/>
    </source>
</evidence>
<dbReference type="GO" id="GO:0000287">
    <property type="term" value="F:magnesium ion binding"/>
    <property type="evidence" value="ECO:0007669"/>
    <property type="project" value="UniProtKB-UniRule"/>
</dbReference>
<keyword evidence="4 9" id="KW-0547">Nucleotide-binding</keyword>
<dbReference type="PANTHER" id="PTHR43210">
    <property type="entry name" value="DETHIOBIOTIN SYNTHETASE"/>
    <property type="match status" value="1"/>
</dbReference>
<comment type="catalytic activity">
    <reaction evidence="8">
        <text>(7R,8S)-8-amino-7-(carboxyamino)nonanoate + ATP = (4R,5S)-dethiobiotin + ADP + phosphate + H(+)</text>
        <dbReference type="Rhea" id="RHEA:63684"/>
        <dbReference type="ChEBI" id="CHEBI:15378"/>
        <dbReference type="ChEBI" id="CHEBI:30616"/>
        <dbReference type="ChEBI" id="CHEBI:43474"/>
        <dbReference type="ChEBI" id="CHEBI:149470"/>
        <dbReference type="ChEBI" id="CHEBI:149473"/>
        <dbReference type="ChEBI" id="CHEBI:456216"/>
    </reaction>
</comment>
<dbReference type="InterPro" id="IPR004472">
    <property type="entry name" value="DTB_synth_BioD"/>
</dbReference>
<organism evidence="10">
    <name type="scientific">Chlorobaculum parvum</name>
    <dbReference type="NCBI Taxonomy" id="274539"/>
    <lineage>
        <taxon>Bacteria</taxon>
        <taxon>Pseudomonadati</taxon>
        <taxon>Chlorobiota</taxon>
        <taxon>Chlorobiia</taxon>
        <taxon>Chlorobiales</taxon>
        <taxon>Chlorobiaceae</taxon>
        <taxon>Chlorobaculum</taxon>
    </lineage>
</organism>
<dbReference type="InterPro" id="IPR027417">
    <property type="entry name" value="P-loop_NTPase"/>
</dbReference>
<feature type="binding site" evidence="9">
    <location>
        <begin position="176"/>
        <end position="177"/>
    </location>
    <ligand>
        <name>ATP</name>
        <dbReference type="ChEBI" id="CHEBI:30616"/>
    </ligand>
</feature>
<keyword evidence="5 9" id="KW-0093">Biotin biosynthesis</keyword>
<evidence type="ECO:0000256" key="8">
    <source>
        <dbReference type="ARBA" id="ARBA00047386"/>
    </source>
</evidence>
<feature type="binding site" evidence="9">
    <location>
        <position position="116"/>
    </location>
    <ligand>
        <name>Mg(2+)</name>
        <dbReference type="ChEBI" id="CHEBI:18420"/>
    </ligand>
</feature>
<comment type="pathway">
    <text evidence="9">Cofactor biosynthesis; biotin biosynthesis; biotin from 7,8-diaminononanoate: step 1/2.</text>
</comment>
<keyword evidence="3 9" id="KW-0479">Metal-binding</keyword>
<dbReference type="Pfam" id="PF13500">
    <property type="entry name" value="AAA_26"/>
    <property type="match status" value="1"/>
</dbReference>
<evidence type="ECO:0000256" key="6">
    <source>
        <dbReference type="ARBA" id="ARBA00022840"/>
    </source>
</evidence>